<dbReference type="GO" id="GO:0098887">
    <property type="term" value="P:neurotransmitter receptor transport, endosome to postsynaptic membrane"/>
    <property type="evidence" value="ECO:0007669"/>
    <property type="project" value="TreeGrafter"/>
</dbReference>
<dbReference type="InterPro" id="IPR027267">
    <property type="entry name" value="AH/BAR_dom_sf"/>
</dbReference>
<dbReference type="Pfam" id="PF00620">
    <property type="entry name" value="RhoGAP"/>
    <property type="match status" value="1"/>
</dbReference>
<dbReference type="Gene3D" id="1.10.555.10">
    <property type="entry name" value="Rho GTPase activation protein"/>
    <property type="match status" value="1"/>
</dbReference>
<feature type="compositionally biased region" description="Polar residues" evidence="15">
    <location>
        <begin position="603"/>
        <end position="615"/>
    </location>
</feature>
<dbReference type="FunFam" id="1.10.555.10:FF:000001">
    <property type="entry name" value="Rho GTPase activating protein 44"/>
    <property type="match status" value="1"/>
</dbReference>
<evidence type="ECO:0000256" key="5">
    <source>
        <dbReference type="ARBA" id="ARBA00022553"/>
    </source>
</evidence>
<feature type="compositionally biased region" description="Polar residues" evidence="15">
    <location>
        <begin position="536"/>
        <end position="548"/>
    </location>
</feature>
<proteinExistence type="predicted"/>
<dbReference type="GO" id="GO:0055037">
    <property type="term" value="C:recycling endosome"/>
    <property type="evidence" value="ECO:0007669"/>
    <property type="project" value="UniProtKB-SubCell"/>
</dbReference>
<comment type="subcellular location">
    <subcellularLocation>
        <location evidence="2">Cell projection</location>
        <location evidence="2">Dendrite</location>
    </subcellularLocation>
    <subcellularLocation>
        <location evidence="3">Cell projection</location>
        <location evidence="3">Dendritic spine</location>
    </subcellularLocation>
    <subcellularLocation>
        <location evidence="9">Presynapse</location>
    </subcellularLocation>
    <subcellularLocation>
        <location evidence="1">Recycling endosome</location>
    </subcellularLocation>
</comment>
<keyword evidence="5" id="KW-0597">Phosphoprotein</keyword>
<feature type="region of interest" description="Disordered" evidence="15">
    <location>
        <begin position="704"/>
        <end position="728"/>
    </location>
</feature>
<evidence type="ECO:0000256" key="15">
    <source>
        <dbReference type="SAM" id="MobiDB-lite"/>
    </source>
</evidence>
<feature type="region of interest" description="Disordered" evidence="15">
    <location>
        <begin position="514"/>
        <end position="550"/>
    </location>
</feature>
<dbReference type="PANTHER" id="PTHR14130:SF13">
    <property type="entry name" value="RHO GTPASE-ACTIVATING PROTEIN 44"/>
    <property type="match status" value="1"/>
</dbReference>
<dbReference type="PROSITE" id="PS50238">
    <property type="entry name" value="RHOGAP"/>
    <property type="match status" value="1"/>
</dbReference>
<dbReference type="Gene3D" id="1.20.1270.60">
    <property type="entry name" value="Arfaptin homology (AH) domain/BAR domain"/>
    <property type="match status" value="1"/>
</dbReference>
<evidence type="ECO:0000256" key="9">
    <source>
        <dbReference type="ARBA" id="ARBA00034106"/>
    </source>
</evidence>
<protein>
    <recommendedName>
        <fullName evidence="12">Rho GTPase-activating protein 44</fullName>
    </recommendedName>
    <alternativeName>
        <fullName evidence="13">Rho-type GTPase-activating protein RICH2</fullName>
    </alternativeName>
    <alternativeName>
        <fullName evidence="14">RhoGAP interacting with CIP4 homologs protein 2</fullName>
    </alternativeName>
</protein>
<feature type="compositionally biased region" description="Acidic residues" evidence="15">
    <location>
        <begin position="718"/>
        <end position="728"/>
    </location>
</feature>
<evidence type="ECO:0000256" key="3">
    <source>
        <dbReference type="ARBA" id="ARBA00004552"/>
    </source>
</evidence>
<dbReference type="RefSeq" id="XP_033817690.1">
    <property type="nucleotide sequence ID" value="XM_033961799.1"/>
</dbReference>
<dbReference type="GO" id="GO:0031256">
    <property type="term" value="C:leading edge membrane"/>
    <property type="evidence" value="ECO:0007669"/>
    <property type="project" value="TreeGrafter"/>
</dbReference>
<dbReference type="GO" id="GO:0043197">
    <property type="term" value="C:dendritic spine"/>
    <property type="evidence" value="ECO:0007669"/>
    <property type="project" value="UniProtKB-SubCell"/>
</dbReference>
<dbReference type="SMART" id="SM00324">
    <property type="entry name" value="RhoGAP"/>
    <property type="match status" value="1"/>
</dbReference>
<comment type="subunit">
    <text evidence="11">Interacts with BST2 (via cytoplasmic domain). Interacts (probably via PDZ-binding motif) with SHANK3 (via PDZ domain); the interaction takes place in dendritic spines and promotes GRIA1 exocytosis.</text>
</comment>
<dbReference type="InterPro" id="IPR047165">
    <property type="entry name" value="RHG17/44/SH3BP1-like"/>
</dbReference>
<evidence type="ECO:0000256" key="8">
    <source>
        <dbReference type="ARBA" id="ARBA00023273"/>
    </source>
</evidence>
<dbReference type="InterPro" id="IPR004148">
    <property type="entry name" value="BAR_dom"/>
</dbReference>
<dbReference type="SUPFAM" id="SSF103657">
    <property type="entry name" value="BAR/IMD domain-like"/>
    <property type="match status" value="1"/>
</dbReference>
<dbReference type="InterPro" id="IPR008936">
    <property type="entry name" value="Rho_GTPase_activation_prot"/>
</dbReference>
<evidence type="ECO:0000259" key="17">
    <source>
        <dbReference type="PROSITE" id="PS51021"/>
    </source>
</evidence>
<evidence type="ECO:0000313" key="18">
    <source>
        <dbReference type="Proteomes" id="UP000515159"/>
    </source>
</evidence>
<feature type="compositionally biased region" description="Low complexity" evidence="15">
    <location>
        <begin position="616"/>
        <end position="637"/>
    </location>
</feature>
<feature type="compositionally biased region" description="Polar residues" evidence="15">
    <location>
        <begin position="570"/>
        <end position="583"/>
    </location>
</feature>
<dbReference type="GO" id="GO:0098886">
    <property type="term" value="P:modification of dendritic spine"/>
    <property type="evidence" value="ECO:0007669"/>
    <property type="project" value="TreeGrafter"/>
</dbReference>
<dbReference type="GeneID" id="117368287"/>
<feature type="compositionally biased region" description="Low complexity" evidence="15">
    <location>
        <begin position="524"/>
        <end position="535"/>
    </location>
</feature>
<keyword evidence="6" id="KW-0967">Endosome</keyword>
<dbReference type="FunFam" id="1.20.1270.60:FF:000018">
    <property type="entry name" value="Rho GTPase activating protein 44"/>
    <property type="match status" value="1"/>
</dbReference>
<dbReference type="GO" id="GO:0014069">
    <property type="term" value="C:postsynaptic density"/>
    <property type="evidence" value="ECO:0007669"/>
    <property type="project" value="TreeGrafter"/>
</dbReference>
<keyword evidence="18" id="KW-1185">Reference proteome</keyword>
<feature type="region of interest" description="Disordered" evidence="15">
    <location>
        <begin position="566"/>
        <end position="682"/>
    </location>
</feature>
<evidence type="ECO:0000256" key="7">
    <source>
        <dbReference type="ARBA" id="ARBA00023018"/>
    </source>
</evidence>
<keyword evidence="4" id="KW-0343">GTPase activation</keyword>
<reference evidence="19" key="1">
    <citation type="submission" date="2025-08" db="UniProtKB">
        <authorList>
            <consortium name="RefSeq"/>
        </authorList>
    </citation>
    <scope>IDENTIFICATION</scope>
</reference>
<organism evidence="18 19">
    <name type="scientific">Geotrypetes seraphini</name>
    <name type="common">Gaboon caecilian</name>
    <name type="synonym">Caecilia seraphini</name>
    <dbReference type="NCBI Taxonomy" id="260995"/>
    <lineage>
        <taxon>Eukaryota</taxon>
        <taxon>Metazoa</taxon>
        <taxon>Chordata</taxon>
        <taxon>Craniata</taxon>
        <taxon>Vertebrata</taxon>
        <taxon>Euteleostomi</taxon>
        <taxon>Amphibia</taxon>
        <taxon>Gymnophiona</taxon>
        <taxon>Geotrypetes</taxon>
    </lineage>
</organism>
<dbReference type="SUPFAM" id="SSF48350">
    <property type="entry name" value="GTPase activation domain, GAP"/>
    <property type="match status" value="1"/>
</dbReference>
<evidence type="ECO:0000256" key="12">
    <source>
        <dbReference type="ARBA" id="ARBA00070278"/>
    </source>
</evidence>
<evidence type="ECO:0000256" key="2">
    <source>
        <dbReference type="ARBA" id="ARBA00004279"/>
    </source>
</evidence>
<evidence type="ECO:0000256" key="10">
    <source>
        <dbReference type="ARBA" id="ARBA00059236"/>
    </source>
</evidence>
<evidence type="ECO:0000256" key="6">
    <source>
        <dbReference type="ARBA" id="ARBA00022753"/>
    </source>
</evidence>
<evidence type="ECO:0000256" key="1">
    <source>
        <dbReference type="ARBA" id="ARBA00004172"/>
    </source>
</evidence>
<dbReference type="AlphaFoldDB" id="A0A6P8SFQ9"/>
<feature type="region of interest" description="Disordered" evidence="15">
    <location>
        <begin position="468"/>
        <end position="492"/>
    </location>
</feature>
<dbReference type="GO" id="GO:0032956">
    <property type="term" value="P:regulation of actin cytoskeleton organization"/>
    <property type="evidence" value="ECO:0007669"/>
    <property type="project" value="TreeGrafter"/>
</dbReference>
<sequence>MKKQFNRMRQLANQTVGRAEKTEVLSEDLLQVEKRLELVKQVTHSTHKKLTACLQGHQGVDSDKRSKKLPLTTLAQCLMDGSAILGDESLLGKMLKLCGEAEDKLAQELIFFELEVERDVIEPLFVLAEVEIPNIQKQRKHLAKLVLDMDSSRARFQQSAKSSGLSSNLQPAGAKADALREEMEEAANRVEICRDQLSADMYSFVAKEIEQANYFQTLIEVQAEYHRKSLALLQAMLPQIKAQQEAWIEKPSFGKALEEHLAVSGREIAFPIEACVTMLLECGMQEEGLFRVAPSASKLKKLKAALDCCVVDVQEYTADPHAIAGALKSYLRELPQPLMTFELYEEWIQASNIQDQDKRLQALWNACEKLPQVNYNNIRYLIKFLAKLTEYQDANKMTPGNIAIVLGPNLLWPQAEGNITELMTTVSLQIVGIIEPIIQHADWFFPGDIEFNVTGNYGSPVHINHNANYSSMPSPDMDHSERKQYDQARRPLSVATDNMMLEFYKKDGTLKNKELSPVSGLKGSPGSSHTMSSSGTQQPVCSLQQPMDQSPHALRKVAKKLAPIPPKVSLGQSAGVSDPSTGQPSPVSLSPTPPSTPSPYGLNYQQSYSLPSGQASLATTPSLSSPPSLTSTLSKSRPAPKPRQRPSLPPPQPPTPGLPGSSPQSAEHTILDGLSPGESMSTDLAHFDIPSILIEIDAALQRDSMEQRQKRSLVDKTDSEEESESTAL</sequence>
<accession>A0A6P8SFQ9</accession>
<dbReference type="CTD" id="9912"/>
<evidence type="ECO:0000259" key="16">
    <source>
        <dbReference type="PROSITE" id="PS50238"/>
    </source>
</evidence>
<dbReference type="PANTHER" id="PTHR14130">
    <property type="entry name" value="3BP-1 RELATED RHOGAP"/>
    <property type="match status" value="1"/>
</dbReference>
<feature type="compositionally biased region" description="Basic and acidic residues" evidence="15">
    <location>
        <begin position="476"/>
        <end position="489"/>
    </location>
</feature>
<keyword evidence="8" id="KW-0966">Cell projection</keyword>
<feature type="compositionally biased region" description="Pro residues" evidence="15">
    <location>
        <begin position="647"/>
        <end position="657"/>
    </location>
</feature>
<dbReference type="Pfam" id="PF03114">
    <property type="entry name" value="BAR"/>
    <property type="match status" value="1"/>
</dbReference>
<name>A0A6P8SFQ9_GEOSA</name>
<dbReference type="GO" id="GO:0005096">
    <property type="term" value="F:GTPase activator activity"/>
    <property type="evidence" value="ECO:0007669"/>
    <property type="project" value="UniProtKB-KW"/>
</dbReference>
<dbReference type="GO" id="GO:0061001">
    <property type="term" value="P:regulation of dendritic spine morphogenesis"/>
    <property type="evidence" value="ECO:0007669"/>
    <property type="project" value="TreeGrafter"/>
</dbReference>
<dbReference type="GO" id="GO:0007165">
    <property type="term" value="P:signal transduction"/>
    <property type="evidence" value="ECO:0007669"/>
    <property type="project" value="InterPro"/>
</dbReference>
<dbReference type="InterPro" id="IPR000198">
    <property type="entry name" value="RhoGAP_dom"/>
</dbReference>
<evidence type="ECO:0000313" key="19">
    <source>
        <dbReference type="RefSeq" id="XP_033817690.1"/>
    </source>
</evidence>
<evidence type="ECO:0000256" key="11">
    <source>
        <dbReference type="ARBA" id="ARBA00063387"/>
    </source>
</evidence>
<feature type="compositionally biased region" description="Basic and acidic residues" evidence="15">
    <location>
        <begin position="704"/>
        <end position="717"/>
    </location>
</feature>
<dbReference type="GO" id="GO:0035021">
    <property type="term" value="P:negative regulation of Rac protein signal transduction"/>
    <property type="evidence" value="ECO:0007669"/>
    <property type="project" value="TreeGrafter"/>
</dbReference>
<gene>
    <name evidence="19" type="primary">ARHGAP44</name>
</gene>
<evidence type="ECO:0000256" key="14">
    <source>
        <dbReference type="ARBA" id="ARBA00076927"/>
    </source>
</evidence>
<comment type="function">
    <text evidence="10">GTPase-activating protein (GAP) that stimulates the GTPase activity of Rho-type GTPases. Thereby, controls Rho-type GTPases cycling between their active GTP-bound and inactive GDP-bound states. Acts as a GAP at least for CDC42 and RAC1. In neurons, is involved in dendritic spine formation and synaptic plasticity in a specific RAC1-GAP activity. Limits the initiation of exploratory dendritic filopodia. Recruited to actin-patches that seed filopodia, binds specifically to plasma membrane sections that are deformed inward by acto-myosin mediated contractile forces. Acts through GAP activity on RAC1 to reduce actin polymerization necessary for filopodia formation. In association with SHANK3, promotes GRIA1 exocytosis from recycling endosomes and spine morphological changes associated to long-term potentiation.</text>
</comment>
<dbReference type="SMART" id="SM00721">
    <property type="entry name" value="BAR"/>
    <property type="match status" value="1"/>
</dbReference>
<keyword evidence="7" id="KW-0770">Synapse</keyword>
<evidence type="ECO:0000256" key="13">
    <source>
        <dbReference type="ARBA" id="ARBA00074989"/>
    </source>
</evidence>
<evidence type="ECO:0000256" key="4">
    <source>
        <dbReference type="ARBA" id="ARBA00022468"/>
    </source>
</evidence>
<dbReference type="Proteomes" id="UP000515159">
    <property type="component" value="Chromosome 10"/>
</dbReference>
<dbReference type="PROSITE" id="PS51021">
    <property type="entry name" value="BAR"/>
    <property type="match status" value="1"/>
</dbReference>
<feature type="domain" description="BAR" evidence="17">
    <location>
        <begin position="14"/>
        <end position="249"/>
    </location>
</feature>
<dbReference type="GO" id="GO:0048786">
    <property type="term" value="C:presynaptic active zone"/>
    <property type="evidence" value="ECO:0007669"/>
    <property type="project" value="TreeGrafter"/>
</dbReference>
<feature type="domain" description="Rho-GAP" evidence="16">
    <location>
        <begin position="255"/>
        <end position="445"/>
    </location>
</feature>